<evidence type="ECO:0000313" key="3">
    <source>
        <dbReference type="Proteomes" id="UP000018936"/>
    </source>
</evidence>
<comment type="caution">
    <text evidence="2">The sequence shown here is derived from an EMBL/GenBank/DDBJ whole genome shotgun (WGS) entry which is preliminary data.</text>
</comment>
<organism evidence="2 3">
    <name type="scientific">Ophiophagus hannah</name>
    <name type="common">King cobra</name>
    <name type="synonym">Naja hannah</name>
    <dbReference type="NCBI Taxonomy" id="8665"/>
    <lineage>
        <taxon>Eukaryota</taxon>
        <taxon>Metazoa</taxon>
        <taxon>Chordata</taxon>
        <taxon>Craniata</taxon>
        <taxon>Vertebrata</taxon>
        <taxon>Euteleostomi</taxon>
        <taxon>Lepidosauria</taxon>
        <taxon>Squamata</taxon>
        <taxon>Bifurcata</taxon>
        <taxon>Unidentata</taxon>
        <taxon>Episquamata</taxon>
        <taxon>Toxicofera</taxon>
        <taxon>Serpentes</taxon>
        <taxon>Colubroidea</taxon>
        <taxon>Elapidae</taxon>
        <taxon>Elapinae</taxon>
        <taxon>Ophiophagus</taxon>
    </lineage>
</organism>
<name>V8P3Q2_OPHHA</name>
<feature type="region of interest" description="Disordered" evidence="1">
    <location>
        <begin position="33"/>
        <end position="70"/>
    </location>
</feature>
<sequence>MKIDAYLYTADLNYPVKSGASYIELTSLDPTPSGLTSQLQAGNPSVSVLQSHNPRSPQHIRSQHNPHKYH</sequence>
<protein>
    <submittedName>
        <fullName evidence="2">Uncharacterized protein</fullName>
    </submittedName>
</protein>
<dbReference type="AlphaFoldDB" id="V8P3Q2"/>
<evidence type="ECO:0000256" key="1">
    <source>
        <dbReference type="SAM" id="MobiDB-lite"/>
    </source>
</evidence>
<accession>V8P3Q2</accession>
<feature type="compositionally biased region" description="Basic residues" evidence="1">
    <location>
        <begin position="61"/>
        <end position="70"/>
    </location>
</feature>
<proteinExistence type="predicted"/>
<dbReference type="EMBL" id="AZIM01000968">
    <property type="protein sequence ID" value="ETE68643.1"/>
    <property type="molecule type" value="Genomic_DNA"/>
</dbReference>
<feature type="compositionally biased region" description="Polar residues" evidence="1">
    <location>
        <begin position="33"/>
        <end position="60"/>
    </location>
</feature>
<gene>
    <name evidence="2" type="ORF">L345_05554</name>
</gene>
<reference evidence="2 3" key="1">
    <citation type="journal article" date="2013" name="Proc. Natl. Acad. Sci. U.S.A.">
        <title>The king cobra genome reveals dynamic gene evolution and adaptation in the snake venom system.</title>
        <authorList>
            <person name="Vonk F.J."/>
            <person name="Casewell N.R."/>
            <person name="Henkel C.V."/>
            <person name="Heimberg A.M."/>
            <person name="Jansen H.J."/>
            <person name="McCleary R.J."/>
            <person name="Kerkkamp H.M."/>
            <person name="Vos R.A."/>
            <person name="Guerreiro I."/>
            <person name="Calvete J.J."/>
            <person name="Wuster W."/>
            <person name="Woods A.E."/>
            <person name="Logan J.M."/>
            <person name="Harrison R.A."/>
            <person name="Castoe T.A."/>
            <person name="de Koning A.P."/>
            <person name="Pollock D.D."/>
            <person name="Yandell M."/>
            <person name="Calderon D."/>
            <person name="Renjifo C."/>
            <person name="Currier R.B."/>
            <person name="Salgado D."/>
            <person name="Pla D."/>
            <person name="Sanz L."/>
            <person name="Hyder A.S."/>
            <person name="Ribeiro J.M."/>
            <person name="Arntzen J.W."/>
            <person name="van den Thillart G.E."/>
            <person name="Boetzer M."/>
            <person name="Pirovano W."/>
            <person name="Dirks R.P."/>
            <person name="Spaink H.P."/>
            <person name="Duboule D."/>
            <person name="McGlinn E."/>
            <person name="Kini R.M."/>
            <person name="Richardson M.K."/>
        </authorList>
    </citation>
    <scope>NUCLEOTIDE SEQUENCE</scope>
    <source>
        <tissue evidence="2">Blood</tissue>
    </source>
</reference>
<keyword evidence="3" id="KW-1185">Reference proteome</keyword>
<dbReference type="Proteomes" id="UP000018936">
    <property type="component" value="Unassembled WGS sequence"/>
</dbReference>
<evidence type="ECO:0000313" key="2">
    <source>
        <dbReference type="EMBL" id="ETE68643.1"/>
    </source>
</evidence>
<feature type="non-terminal residue" evidence="2">
    <location>
        <position position="1"/>
    </location>
</feature>